<reference evidence="4 5" key="1">
    <citation type="submission" date="2017-05" db="EMBL/GenBank/DDBJ databases">
        <title>Genome of Polynucleobacter sp. MWH-Feld-100.</title>
        <authorList>
            <person name="Hahn M.W."/>
        </authorList>
    </citation>
    <scope>NUCLEOTIDE SEQUENCE [LARGE SCALE GENOMIC DNA]</scope>
    <source>
        <strain evidence="4 5">MWH-Feld-100</strain>
    </source>
</reference>
<dbReference type="Proteomes" id="UP000197528">
    <property type="component" value="Unassembled WGS sequence"/>
</dbReference>
<evidence type="ECO:0000313" key="4">
    <source>
        <dbReference type="EMBL" id="OWS68891.1"/>
    </source>
</evidence>
<dbReference type="InterPro" id="IPR012354">
    <property type="entry name" value="Esterase_lipase"/>
</dbReference>
<dbReference type="InterPro" id="IPR029058">
    <property type="entry name" value="AB_hydrolase_fold"/>
</dbReference>
<dbReference type="PIRSF" id="PIRSF017388">
    <property type="entry name" value="Esterase_lipase"/>
    <property type="match status" value="1"/>
</dbReference>
<dbReference type="RefSeq" id="WP_088526113.1">
    <property type="nucleotide sequence ID" value="NZ_NGUP01000005.1"/>
</dbReference>
<dbReference type="Gene3D" id="3.40.50.1820">
    <property type="entry name" value="alpha/beta hydrolase"/>
    <property type="match status" value="1"/>
</dbReference>
<feature type="site" description="Important for substrate specificity" evidence="2">
    <location>
        <position position="147"/>
    </location>
</feature>
<organism evidence="4 5">
    <name type="scientific">Polynucleobacter campilacus</name>
    <dbReference type="NCBI Taxonomy" id="1743163"/>
    <lineage>
        <taxon>Bacteria</taxon>
        <taxon>Pseudomonadati</taxon>
        <taxon>Pseudomonadota</taxon>
        <taxon>Betaproteobacteria</taxon>
        <taxon>Burkholderiales</taxon>
        <taxon>Burkholderiaceae</taxon>
        <taxon>Polynucleobacter</taxon>
    </lineage>
</organism>
<name>A0A254PWI9_9BURK</name>
<comment type="caution">
    <text evidence="4">The sequence shown here is derived from an EMBL/GenBank/DDBJ whole genome shotgun (WGS) entry which is preliminary data.</text>
</comment>
<gene>
    <name evidence="4" type="ORF">CBI31_09180</name>
</gene>
<dbReference type="OrthoDB" id="8612291at2"/>
<dbReference type="GO" id="GO:0052689">
    <property type="term" value="F:carboxylic ester hydrolase activity"/>
    <property type="evidence" value="ECO:0007669"/>
    <property type="project" value="InterPro"/>
</dbReference>
<evidence type="ECO:0000256" key="1">
    <source>
        <dbReference type="PIRSR" id="PIRSR017388-1"/>
    </source>
</evidence>
<evidence type="ECO:0000259" key="3">
    <source>
        <dbReference type="Pfam" id="PF12146"/>
    </source>
</evidence>
<protein>
    <recommendedName>
        <fullName evidence="3">Serine aminopeptidase S33 domain-containing protein</fullName>
    </recommendedName>
</protein>
<keyword evidence="5" id="KW-1185">Reference proteome</keyword>
<dbReference type="AlphaFoldDB" id="A0A254PWI9"/>
<feature type="active site" description="Charge relay system" evidence="1">
    <location>
        <position position="207"/>
    </location>
</feature>
<feature type="active site" description="Nucleophile" evidence="1">
    <location>
        <position position="86"/>
    </location>
</feature>
<dbReference type="Pfam" id="PF12146">
    <property type="entry name" value="Hydrolase_4"/>
    <property type="match status" value="1"/>
</dbReference>
<accession>A0A254PWI9</accession>
<proteinExistence type="predicted"/>
<feature type="domain" description="Serine aminopeptidase S33" evidence="3">
    <location>
        <begin position="19"/>
        <end position="243"/>
    </location>
</feature>
<evidence type="ECO:0000313" key="5">
    <source>
        <dbReference type="Proteomes" id="UP000197528"/>
    </source>
</evidence>
<dbReference type="EMBL" id="NGUP01000005">
    <property type="protein sequence ID" value="OWS68891.1"/>
    <property type="molecule type" value="Genomic_DNA"/>
</dbReference>
<evidence type="ECO:0000256" key="2">
    <source>
        <dbReference type="PIRSR" id="PIRSR017388-3"/>
    </source>
</evidence>
<dbReference type="InterPro" id="IPR022742">
    <property type="entry name" value="Hydrolase_4"/>
</dbReference>
<dbReference type="SUPFAM" id="SSF53474">
    <property type="entry name" value="alpha/beta-Hydrolases"/>
    <property type="match status" value="1"/>
</dbReference>
<feature type="active site" description="Charge relay system" evidence="1">
    <location>
        <position position="237"/>
    </location>
</feature>
<sequence length="283" mass="31877">MPSRNEIGAPKDSITILLPGLNGGGLELGQLPSFLNSNGFDTVLPEIKGYLFGSPADDYENWISQIHNCIDELKNQYKTINLAGISMGSTLALAVATQRVDIASIALLSPVLRYDGWSVPWYRFLLDIAYNLGIRDWEYSEREPFGIKNPDLRRRVRDKFKSHELSEVGAPLITARHLHEAKGLMSYTTKNLDMITSRLLLIQSVEDDTCSIWSAEKILANVKSDLRRTIWLGNSYHIITIDNEREIVLNEALRFFARAAGDNRGADNYYSDMSPKALRTRAL</sequence>